<keyword evidence="2" id="KW-1185">Reference proteome</keyword>
<evidence type="ECO:0000313" key="2">
    <source>
        <dbReference type="Proteomes" id="UP000623250"/>
    </source>
</evidence>
<dbReference type="EMBL" id="JAEMUK010000004">
    <property type="protein sequence ID" value="MBJ7542339.1"/>
    <property type="molecule type" value="Genomic_DNA"/>
</dbReference>
<evidence type="ECO:0000313" key="1">
    <source>
        <dbReference type="EMBL" id="MBJ7542339.1"/>
    </source>
</evidence>
<reference evidence="1 2" key="1">
    <citation type="submission" date="2020-12" db="EMBL/GenBank/DDBJ databases">
        <title>Revised draft genomes of Rhodomicrobium vannielii ATCC 17100 and Rhodomicrobium udaipurense JA643.</title>
        <authorList>
            <person name="Conners E.M."/>
            <person name="Davenport E.J."/>
            <person name="Bose A."/>
        </authorList>
    </citation>
    <scope>NUCLEOTIDE SEQUENCE [LARGE SCALE GENOMIC DNA]</scope>
    <source>
        <strain evidence="1 2">JA643</strain>
    </source>
</reference>
<dbReference type="RefSeq" id="WP_037240622.1">
    <property type="nucleotide sequence ID" value="NZ_JAEMUK010000004.1"/>
</dbReference>
<organism evidence="1 2">
    <name type="scientific">Rhodomicrobium udaipurense</name>
    <dbReference type="NCBI Taxonomy" id="1202716"/>
    <lineage>
        <taxon>Bacteria</taxon>
        <taxon>Pseudomonadati</taxon>
        <taxon>Pseudomonadota</taxon>
        <taxon>Alphaproteobacteria</taxon>
        <taxon>Hyphomicrobiales</taxon>
        <taxon>Hyphomicrobiaceae</taxon>
        <taxon>Rhodomicrobium</taxon>
    </lineage>
</organism>
<gene>
    <name evidence="1" type="ORF">JDN41_02070</name>
</gene>
<sequence length="112" mass="11736">MRSELDAPREIAAAAAWLASDAPPTIQGCGGDNQTFKIAAELVRDRALTPETALDLMLEHYNPRCEPPWLPADLHKKVHSAAGSARGDIGTKTAEGMFGGVVAVPPRACGGC</sequence>
<accession>A0A8I1GCG2</accession>
<proteinExistence type="predicted"/>
<comment type="caution">
    <text evidence="1">The sequence shown here is derived from an EMBL/GenBank/DDBJ whole genome shotgun (WGS) entry which is preliminary data.</text>
</comment>
<dbReference type="Proteomes" id="UP000623250">
    <property type="component" value="Unassembled WGS sequence"/>
</dbReference>
<protein>
    <submittedName>
        <fullName evidence="1">Uncharacterized protein</fullName>
    </submittedName>
</protein>
<dbReference type="AlphaFoldDB" id="A0A8I1GCG2"/>
<name>A0A8I1GCG2_9HYPH</name>